<evidence type="ECO:0000313" key="3">
    <source>
        <dbReference type="EMBL" id="OOV87661.1"/>
    </source>
</evidence>
<dbReference type="Gene3D" id="1.10.3210.10">
    <property type="entry name" value="Hypothetical protein af1432"/>
    <property type="match status" value="1"/>
</dbReference>
<dbReference type="EMBL" id="MTSD02000002">
    <property type="protein sequence ID" value="OOV87661.1"/>
    <property type="molecule type" value="Genomic_DNA"/>
</dbReference>
<feature type="compositionally biased region" description="Basic and acidic residues" evidence="1">
    <location>
        <begin position="79"/>
        <end position="89"/>
    </location>
</feature>
<dbReference type="Proteomes" id="UP000190064">
    <property type="component" value="Unassembled WGS sequence"/>
</dbReference>
<dbReference type="GO" id="GO:0008081">
    <property type="term" value="F:phosphoric diester hydrolase activity"/>
    <property type="evidence" value="ECO:0007669"/>
    <property type="project" value="UniProtKB-ARBA"/>
</dbReference>
<accession>A0A1T1HCT3</accession>
<proteinExistence type="predicted"/>
<organism evidence="3 4">
    <name type="scientific">Oceanospirillum linum</name>
    <dbReference type="NCBI Taxonomy" id="966"/>
    <lineage>
        <taxon>Bacteria</taxon>
        <taxon>Pseudomonadati</taxon>
        <taxon>Pseudomonadota</taxon>
        <taxon>Gammaproteobacteria</taxon>
        <taxon>Oceanospirillales</taxon>
        <taxon>Oceanospirillaceae</taxon>
        <taxon>Oceanospirillum</taxon>
    </lineage>
</organism>
<dbReference type="Pfam" id="PF13487">
    <property type="entry name" value="HD_5"/>
    <property type="match status" value="1"/>
</dbReference>
<evidence type="ECO:0000259" key="2">
    <source>
        <dbReference type="PROSITE" id="PS51832"/>
    </source>
</evidence>
<feature type="domain" description="HD-GYP" evidence="2">
    <location>
        <begin position="154"/>
        <end position="356"/>
    </location>
</feature>
<dbReference type="Pfam" id="PF11871">
    <property type="entry name" value="DUF3391"/>
    <property type="match status" value="1"/>
</dbReference>
<reference evidence="3" key="1">
    <citation type="submission" date="2017-02" db="EMBL/GenBank/DDBJ databases">
        <title>Draft Genome Sequence of the Salt Water Bacterium Oceanospirillum linum ATCC 11336.</title>
        <authorList>
            <person name="Trachtenberg A.M."/>
            <person name="Carney J.G."/>
            <person name="Linnane J.D."/>
            <person name="Rheaume B.A."/>
            <person name="Pitts N.L."/>
            <person name="Mykles D.L."/>
            <person name="Maclea K.S."/>
        </authorList>
    </citation>
    <scope>NUCLEOTIDE SEQUENCE [LARGE SCALE GENOMIC DNA]</scope>
    <source>
        <strain evidence="3">ATCC 11336</strain>
    </source>
</reference>
<gene>
    <name evidence="3" type="ORF">BTA35_0206465</name>
</gene>
<dbReference type="AlphaFoldDB" id="A0A1T1HCT3"/>
<dbReference type="PANTHER" id="PTHR43155">
    <property type="entry name" value="CYCLIC DI-GMP PHOSPHODIESTERASE PA4108-RELATED"/>
    <property type="match status" value="1"/>
</dbReference>
<comment type="caution">
    <text evidence="3">The sequence shown here is derived from an EMBL/GenBank/DDBJ whole genome shotgun (WGS) entry which is preliminary data.</text>
</comment>
<keyword evidence="4" id="KW-1185">Reference proteome</keyword>
<evidence type="ECO:0000313" key="4">
    <source>
        <dbReference type="Proteomes" id="UP000190064"/>
    </source>
</evidence>
<dbReference type="InterPro" id="IPR003607">
    <property type="entry name" value="HD/PDEase_dom"/>
</dbReference>
<dbReference type="InterPro" id="IPR021812">
    <property type="entry name" value="DUF3391"/>
</dbReference>
<dbReference type="RefSeq" id="WP_078318999.1">
    <property type="nucleotide sequence ID" value="NZ_FXTS01000002.1"/>
</dbReference>
<protein>
    <recommendedName>
        <fullName evidence="2">HD-GYP domain-containing protein</fullName>
    </recommendedName>
</protein>
<sequence>MKKTIATEHVRIGMRIVELDVNWLESPFWRRAFTVKTEEELIKLNRACKQVVIDVEASARHSLTHFRSTPVEPAKARKKTDNTEKKTSEKAQQAENDALKNRKGLIAAPELLNRKELQVIESNIAVCVGEVKDLFTRVSDGNRVSFKKLTEAVHRLMDDALNDAASLLLLSRLKEKEQSLAEKSANVCILTIAFAQYLELDQHTIYLLGMAALLHDIGMLKVPNYLLSYKGKLNRAQRQAIEYHVIEGMSFVGLHNELSTLPQLKEIIGNHHERYDGSGYPRGIKGENIPYLAQILGITSTYEAMTRERFYSDASNPTQALSRIYSWRAKLFDSRLVTRFIKALGVYPPGCMVELMNGRMAVVTMINPENRTRPVVRVLKSGGQLSANGNIELDLMAPEYAHISITRTLDENNLQDLEKLASSA</sequence>
<name>A0A1T1HCT3_OCELI</name>
<evidence type="ECO:0000256" key="1">
    <source>
        <dbReference type="SAM" id="MobiDB-lite"/>
    </source>
</evidence>
<feature type="region of interest" description="Disordered" evidence="1">
    <location>
        <begin position="64"/>
        <end position="95"/>
    </location>
</feature>
<dbReference type="InterPro" id="IPR037522">
    <property type="entry name" value="HD_GYP_dom"/>
</dbReference>
<dbReference type="STRING" id="966.BTA35_0206465"/>
<dbReference type="SUPFAM" id="SSF109604">
    <property type="entry name" value="HD-domain/PDEase-like"/>
    <property type="match status" value="1"/>
</dbReference>
<dbReference type="PROSITE" id="PS51832">
    <property type="entry name" value="HD_GYP"/>
    <property type="match status" value="1"/>
</dbReference>
<dbReference type="CDD" id="cd00077">
    <property type="entry name" value="HDc"/>
    <property type="match status" value="1"/>
</dbReference>
<dbReference type="PANTHER" id="PTHR43155:SF2">
    <property type="entry name" value="CYCLIC DI-GMP PHOSPHODIESTERASE PA4108"/>
    <property type="match status" value="1"/>
</dbReference>